<name>A0A6A5UQ87_9PLEO</name>
<keyword evidence="1" id="KW-0812">Transmembrane</keyword>
<keyword evidence="1" id="KW-1133">Transmembrane helix</keyword>
<proteinExistence type="predicted"/>
<dbReference type="AlphaFoldDB" id="A0A6A5UQ87"/>
<feature type="transmembrane region" description="Helical" evidence="1">
    <location>
        <begin position="135"/>
        <end position="154"/>
    </location>
</feature>
<accession>A0A6A5UQ87</accession>
<reference evidence="2" key="1">
    <citation type="journal article" date="2020" name="Stud. Mycol.">
        <title>101 Dothideomycetes genomes: a test case for predicting lifestyles and emergence of pathogens.</title>
        <authorList>
            <person name="Haridas S."/>
            <person name="Albert R."/>
            <person name="Binder M."/>
            <person name="Bloem J."/>
            <person name="Labutti K."/>
            <person name="Salamov A."/>
            <person name="Andreopoulos B."/>
            <person name="Baker S."/>
            <person name="Barry K."/>
            <person name="Bills G."/>
            <person name="Bluhm B."/>
            <person name="Cannon C."/>
            <person name="Castanera R."/>
            <person name="Culley D."/>
            <person name="Daum C."/>
            <person name="Ezra D."/>
            <person name="Gonzalez J."/>
            <person name="Henrissat B."/>
            <person name="Kuo A."/>
            <person name="Liang C."/>
            <person name="Lipzen A."/>
            <person name="Lutzoni F."/>
            <person name="Magnuson J."/>
            <person name="Mondo S."/>
            <person name="Nolan M."/>
            <person name="Ohm R."/>
            <person name="Pangilinan J."/>
            <person name="Park H.-J."/>
            <person name="Ramirez L."/>
            <person name="Alfaro M."/>
            <person name="Sun H."/>
            <person name="Tritt A."/>
            <person name="Yoshinaga Y."/>
            <person name="Zwiers L.-H."/>
            <person name="Turgeon B."/>
            <person name="Goodwin S."/>
            <person name="Spatafora J."/>
            <person name="Crous P."/>
            <person name="Grigoriev I."/>
        </authorList>
    </citation>
    <scope>NUCLEOTIDE SEQUENCE</scope>
    <source>
        <strain evidence="2">CBS 107.79</strain>
    </source>
</reference>
<evidence type="ECO:0000313" key="3">
    <source>
        <dbReference type="Proteomes" id="UP000800036"/>
    </source>
</evidence>
<dbReference type="EMBL" id="ML976733">
    <property type="protein sequence ID" value="KAF1967353.1"/>
    <property type="molecule type" value="Genomic_DNA"/>
</dbReference>
<keyword evidence="1" id="KW-0472">Membrane</keyword>
<sequence>MSSILYEKQFAKLESFIHESTYELLMHISLLDMRIDKAMRELEIRNRAMVKARGKMHEAHVRHVDPVGEGPRSKGDNLAYTKCDHGDDVLQPIIRTIRRLQALKVPQCISTLAIAALIVPAAAMDSQLMFPNAVGSYSIPTVAMGSCTGMLFLFGGYLMGAAKSLVGPLMGITSVLYFIMRNDAAVQPRLAWA</sequence>
<keyword evidence="3" id="KW-1185">Reference proteome</keyword>
<evidence type="ECO:0000256" key="1">
    <source>
        <dbReference type="SAM" id="Phobius"/>
    </source>
</evidence>
<feature type="transmembrane region" description="Helical" evidence="1">
    <location>
        <begin position="105"/>
        <end position="123"/>
    </location>
</feature>
<protein>
    <submittedName>
        <fullName evidence="2">Uncharacterized protein</fullName>
    </submittedName>
</protein>
<dbReference type="Proteomes" id="UP000800036">
    <property type="component" value="Unassembled WGS sequence"/>
</dbReference>
<gene>
    <name evidence="2" type="ORF">BU23DRAFT_573244</name>
</gene>
<evidence type="ECO:0000313" key="2">
    <source>
        <dbReference type="EMBL" id="KAF1967353.1"/>
    </source>
</evidence>
<organism evidence="2 3">
    <name type="scientific">Bimuria novae-zelandiae CBS 107.79</name>
    <dbReference type="NCBI Taxonomy" id="1447943"/>
    <lineage>
        <taxon>Eukaryota</taxon>
        <taxon>Fungi</taxon>
        <taxon>Dikarya</taxon>
        <taxon>Ascomycota</taxon>
        <taxon>Pezizomycotina</taxon>
        <taxon>Dothideomycetes</taxon>
        <taxon>Pleosporomycetidae</taxon>
        <taxon>Pleosporales</taxon>
        <taxon>Massarineae</taxon>
        <taxon>Didymosphaeriaceae</taxon>
        <taxon>Bimuria</taxon>
    </lineage>
</organism>
<dbReference type="OrthoDB" id="3774868at2759"/>